<dbReference type="GO" id="GO:0070181">
    <property type="term" value="F:small ribosomal subunit rRNA binding"/>
    <property type="evidence" value="ECO:0007669"/>
    <property type="project" value="TreeGrafter"/>
</dbReference>
<name>A0A1G9G375_9MICO</name>
<keyword evidence="3 8" id="KW-0699">rRNA-binding</keyword>
<dbReference type="SUPFAM" id="SSF46992">
    <property type="entry name" value="Ribosomal protein S20"/>
    <property type="match status" value="1"/>
</dbReference>
<evidence type="ECO:0000256" key="8">
    <source>
        <dbReference type="HAMAP-Rule" id="MF_00500"/>
    </source>
</evidence>
<evidence type="ECO:0000313" key="9">
    <source>
        <dbReference type="EMBL" id="SDK95111.1"/>
    </source>
</evidence>
<dbReference type="EMBL" id="FNFU01000019">
    <property type="protein sequence ID" value="SDK95111.1"/>
    <property type="molecule type" value="Genomic_DNA"/>
</dbReference>
<dbReference type="PANTHER" id="PTHR33398:SF1">
    <property type="entry name" value="SMALL RIBOSOMAL SUBUNIT PROTEIN BS20C"/>
    <property type="match status" value="1"/>
</dbReference>
<evidence type="ECO:0000256" key="2">
    <source>
        <dbReference type="ARBA" id="ARBA00007634"/>
    </source>
</evidence>
<dbReference type="Pfam" id="PF01649">
    <property type="entry name" value="Ribosomal_S20p"/>
    <property type="match status" value="1"/>
</dbReference>
<dbReference type="HAMAP" id="MF_00500">
    <property type="entry name" value="Ribosomal_bS20"/>
    <property type="match status" value="1"/>
</dbReference>
<evidence type="ECO:0000256" key="1">
    <source>
        <dbReference type="ARBA" id="ARBA00003134"/>
    </source>
</evidence>
<protein>
    <recommendedName>
        <fullName evidence="7 8">Small ribosomal subunit protein bS20</fullName>
    </recommendedName>
</protein>
<dbReference type="InterPro" id="IPR036510">
    <property type="entry name" value="Ribosomal_bS20_sf"/>
</dbReference>
<dbReference type="PANTHER" id="PTHR33398">
    <property type="entry name" value="30S RIBOSOMAL PROTEIN S20"/>
    <property type="match status" value="1"/>
</dbReference>
<evidence type="ECO:0000256" key="4">
    <source>
        <dbReference type="ARBA" id="ARBA00022884"/>
    </source>
</evidence>
<keyword evidence="6 8" id="KW-0687">Ribonucleoprotein</keyword>
<evidence type="ECO:0000256" key="7">
    <source>
        <dbReference type="ARBA" id="ARBA00035136"/>
    </source>
</evidence>
<keyword evidence="4 8" id="KW-0694">RNA-binding</keyword>
<evidence type="ECO:0000256" key="6">
    <source>
        <dbReference type="ARBA" id="ARBA00023274"/>
    </source>
</evidence>
<dbReference type="GO" id="GO:0003735">
    <property type="term" value="F:structural constituent of ribosome"/>
    <property type="evidence" value="ECO:0007669"/>
    <property type="project" value="InterPro"/>
</dbReference>
<sequence length="99" mass="10645">MSVKESKRKRANVANIKSQIKRILTNKKSQERNKAVKSEFKTAIRIARAAITSGDKDKAVASLAVASKKLDKAVSKGVIHSNQAANKKSALAKSVSALK</sequence>
<dbReference type="GO" id="GO:0015935">
    <property type="term" value="C:small ribosomal subunit"/>
    <property type="evidence" value="ECO:0007669"/>
    <property type="project" value="TreeGrafter"/>
</dbReference>
<dbReference type="Gene3D" id="1.20.58.110">
    <property type="entry name" value="Ribosomal protein S20"/>
    <property type="match status" value="1"/>
</dbReference>
<keyword evidence="5 8" id="KW-0689">Ribosomal protein</keyword>
<organism evidence="9 10">
    <name type="scientific">Cryobacterium psychrotolerans</name>
    <dbReference type="NCBI Taxonomy" id="386301"/>
    <lineage>
        <taxon>Bacteria</taxon>
        <taxon>Bacillati</taxon>
        <taxon>Actinomycetota</taxon>
        <taxon>Actinomycetes</taxon>
        <taxon>Micrococcales</taxon>
        <taxon>Microbacteriaceae</taxon>
        <taxon>Cryobacterium</taxon>
    </lineage>
</organism>
<dbReference type="NCBIfam" id="TIGR00029">
    <property type="entry name" value="S20"/>
    <property type="match status" value="1"/>
</dbReference>
<accession>A0A1G9G375</accession>
<gene>
    <name evidence="8" type="primary">rpsT</name>
    <name evidence="9" type="ORF">SAMN05216282_11941</name>
</gene>
<dbReference type="AlphaFoldDB" id="A0A1G9G375"/>
<comment type="similarity">
    <text evidence="2 8">Belongs to the bacterial ribosomal protein bS20 family.</text>
</comment>
<keyword evidence="10" id="KW-1185">Reference proteome</keyword>
<evidence type="ECO:0000313" key="10">
    <source>
        <dbReference type="Proteomes" id="UP000198701"/>
    </source>
</evidence>
<proteinExistence type="inferred from homology"/>
<dbReference type="InterPro" id="IPR002583">
    <property type="entry name" value="Ribosomal_bS20"/>
</dbReference>
<reference evidence="9 10" key="1">
    <citation type="submission" date="2016-10" db="EMBL/GenBank/DDBJ databases">
        <authorList>
            <person name="de Groot N.N."/>
        </authorList>
    </citation>
    <scope>NUCLEOTIDE SEQUENCE [LARGE SCALE GENOMIC DNA]</scope>
    <source>
        <strain evidence="9 10">CGMCC 1.5382</strain>
    </source>
</reference>
<comment type="function">
    <text evidence="1 8">Binds directly to 16S ribosomal RNA.</text>
</comment>
<dbReference type="GO" id="GO:0005829">
    <property type="term" value="C:cytosol"/>
    <property type="evidence" value="ECO:0007669"/>
    <property type="project" value="TreeGrafter"/>
</dbReference>
<dbReference type="Proteomes" id="UP000198701">
    <property type="component" value="Unassembled WGS sequence"/>
</dbReference>
<dbReference type="STRING" id="386301.SAMN05216282_11941"/>
<dbReference type="GO" id="GO:0006412">
    <property type="term" value="P:translation"/>
    <property type="evidence" value="ECO:0007669"/>
    <property type="project" value="UniProtKB-UniRule"/>
</dbReference>
<evidence type="ECO:0000256" key="3">
    <source>
        <dbReference type="ARBA" id="ARBA00022730"/>
    </source>
</evidence>
<evidence type="ECO:0000256" key="5">
    <source>
        <dbReference type="ARBA" id="ARBA00022980"/>
    </source>
</evidence>
<dbReference type="FunFam" id="1.20.58.110:FF:000001">
    <property type="entry name" value="30S ribosomal protein S20"/>
    <property type="match status" value="1"/>
</dbReference>